<dbReference type="PROSITE" id="PS51257">
    <property type="entry name" value="PROKAR_LIPOPROTEIN"/>
    <property type="match status" value="1"/>
</dbReference>
<protein>
    <submittedName>
        <fullName evidence="1">Uncharacterized protein</fullName>
    </submittedName>
</protein>
<evidence type="ECO:0000313" key="1">
    <source>
        <dbReference type="EMBL" id="MDR6238880.1"/>
    </source>
</evidence>
<comment type="caution">
    <text evidence="1">The sequence shown here is derived from an EMBL/GenBank/DDBJ whole genome shotgun (WGS) entry which is preliminary data.</text>
</comment>
<dbReference type="EMBL" id="JAVDQD010000002">
    <property type="protein sequence ID" value="MDR6238880.1"/>
    <property type="molecule type" value="Genomic_DNA"/>
</dbReference>
<dbReference type="AlphaFoldDB" id="A0AAE3XLW9"/>
<reference evidence="1" key="1">
    <citation type="submission" date="2023-07" db="EMBL/GenBank/DDBJ databases">
        <title>Genomic Encyclopedia of Type Strains, Phase IV (KMG-IV): sequencing the most valuable type-strain genomes for metagenomic binning, comparative biology and taxonomic classification.</title>
        <authorList>
            <person name="Goeker M."/>
        </authorList>
    </citation>
    <scope>NUCLEOTIDE SEQUENCE</scope>
    <source>
        <strain evidence="1">DSM 26174</strain>
    </source>
</reference>
<gene>
    <name evidence="1" type="ORF">HNQ88_001917</name>
</gene>
<sequence length="181" mass="20644">MKTAHNLFLFAFATLIFSCVPEDAHLGNTTDKFDSLTYEESIEKWEILKAENSDGYSYKIEFQSFAGFGNVTEIIVESGEVVERNYQEYTRDLNTNEKNIVEEYNEKGASVGSHEKGFSPLTIDELYETCLQDYLEVDSEANQITFETNDLGIISTCGYFPYNCADDCFIGFSMSSFEWID</sequence>
<organism evidence="1 2">
    <name type="scientific">Aureibacter tunicatorum</name>
    <dbReference type="NCBI Taxonomy" id="866807"/>
    <lineage>
        <taxon>Bacteria</taxon>
        <taxon>Pseudomonadati</taxon>
        <taxon>Bacteroidota</taxon>
        <taxon>Cytophagia</taxon>
        <taxon>Cytophagales</taxon>
        <taxon>Persicobacteraceae</taxon>
        <taxon>Aureibacter</taxon>
    </lineage>
</organism>
<accession>A0AAE3XLW9</accession>
<dbReference type="RefSeq" id="WP_309938384.1">
    <property type="nucleotide sequence ID" value="NZ_AP025305.1"/>
</dbReference>
<dbReference type="Proteomes" id="UP001185092">
    <property type="component" value="Unassembled WGS sequence"/>
</dbReference>
<proteinExistence type="predicted"/>
<keyword evidence="2" id="KW-1185">Reference proteome</keyword>
<name>A0AAE3XLW9_9BACT</name>
<evidence type="ECO:0000313" key="2">
    <source>
        <dbReference type="Proteomes" id="UP001185092"/>
    </source>
</evidence>